<comment type="caution">
    <text evidence="1">The sequence shown here is derived from an EMBL/GenBank/DDBJ whole genome shotgun (WGS) entry which is preliminary data.</text>
</comment>
<sequence>MNLEPPREANQKEVHAIRNHVAVEGKSKETIAIRKQGRKGGTISRMPLIKESENQLCLEHDRRHLQDKHAEKKKHKIETFPISPTQFSLP</sequence>
<gene>
    <name evidence="1" type="ORF">V6N12_051615</name>
</gene>
<name>A0ABR2GGD8_9ROSI</name>
<keyword evidence="2" id="KW-1185">Reference proteome</keyword>
<protein>
    <submittedName>
        <fullName evidence="1">Uncharacterized protein</fullName>
    </submittedName>
</protein>
<organism evidence="1 2">
    <name type="scientific">Hibiscus sabdariffa</name>
    <name type="common">roselle</name>
    <dbReference type="NCBI Taxonomy" id="183260"/>
    <lineage>
        <taxon>Eukaryota</taxon>
        <taxon>Viridiplantae</taxon>
        <taxon>Streptophyta</taxon>
        <taxon>Embryophyta</taxon>
        <taxon>Tracheophyta</taxon>
        <taxon>Spermatophyta</taxon>
        <taxon>Magnoliopsida</taxon>
        <taxon>eudicotyledons</taxon>
        <taxon>Gunneridae</taxon>
        <taxon>Pentapetalae</taxon>
        <taxon>rosids</taxon>
        <taxon>malvids</taxon>
        <taxon>Malvales</taxon>
        <taxon>Malvaceae</taxon>
        <taxon>Malvoideae</taxon>
        <taxon>Hibiscus</taxon>
    </lineage>
</organism>
<dbReference type="EMBL" id="JBBPBM010000001">
    <property type="protein sequence ID" value="KAK8601790.1"/>
    <property type="molecule type" value="Genomic_DNA"/>
</dbReference>
<evidence type="ECO:0000313" key="2">
    <source>
        <dbReference type="Proteomes" id="UP001472677"/>
    </source>
</evidence>
<evidence type="ECO:0000313" key="1">
    <source>
        <dbReference type="EMBL" id="KAK8601790.1"/>
    </source>
</evidence>
<accession>A0ABR2GGD8</accession>
<dbReference type="Proteomes" id="UP001472677">
    <property type="component" value="Unassembled WGS sequence"/>
</dbReference>
<proteinExistence type="predicted"/>
<reference evidence="1 2" key="1">
    <citation type="journal article" date="2024" name="G3 (Bethesda)">
        <title>Genome assembly of Hibiscus sabdariffa L. provides insights into metabolisms of medicinal natural products.</title>
        <authorList>
            <person name="Kim T."/>
        </authorList>
    </citation>
    <scope>NUCLEOTIDE SEQUENCE [LARGE SCALE GENOMIC DNA]</scope>
    <source>
        <strain evidence="1">TK-2024</strain>
        <tissue evidence="1">Old leaves</tissue>
    </source>
</reference>